<comment type="subcellular location">
    <subcellularLocation>
        <location evidence="1">Endoplasmic reticulum membrane</location>
        <topology evidence="1">Multi-pass membrane protein</topology>
    </subcellularLocation>
</comment>
<keyword evidence="6" id="KW-1133">Transmembrane helix</keyword>
<keyword evidence="7" id="KW-1185">Reference proteome</keyword>
<feature type="transmembrane region" description="Helical" evidence="6">
    <location>
        <begin position="174"/>
        <end position="197"/>
    </location>
</feature>
<evidence type="ECO:0000256" key="3">
    <source>
        <dbReference type="ARBA" id="ARBA00022824"/>
    </source>
</evidence>
<keyword evidence="6" id="KW-0472">Membrane</keyword>
<keyword evidence="4" id="KW-0012">Acyltransferase</keyword>
<evidence type="ECO:0000256" key="5">
    <source>
        <dbReference type="SAM" id="MobiDB-lite"/>
    </source>
</evidence>
<keyword evidence="2" id="KW-0808">Transferase</keyword>
<evidence type="ECO:0000313" key="8">
    <source>
        <dbReference type="WBParaSite" id="Hba_09547"/>
    </source>
</evidence>
<evidence type="ECO:0000256" key="6">
    <source>
        <dbReference type="SAM" id="Phobius"/>
    </source>
</evidence>
<reference evidence="8" key="1">
    <citation type="submission" date="2016-11" db="UniProtKB">
        <authorList>
            <consortium name="WormBaseParasite"/>
        </authorList>
    </citation>
    <scope>IDENTIFICATION</scope>
</reference>
<feature type="transmembrane region" description="Helical" evidence="6">
    <location>
        <begin position="95"/>
        <end position="119"/>
    </location>
</feature>
<accession>A0A1I7WWH2</accession>
<organism evidence="7 8">
    <name type="scientific">Heterorhabditis bacteriophora</name>
    <name type="common">Entomopathogenic nematode worm</name>
    <dbReference type="NCBI Taxonomy" id="37862"/>
    <lineage>
        <taxon>Eukaryota</taxon>
        <taxon>Metazoa</taxon>
        <taxon>Ecdysozoa</taxon>
        <taxon>Nematoda</taxon>
        <taxon>Chromadorea</taxon>
        <taxon>Rhabditida</taxon>
        <taxon>Rhabditina</taxon>
        <taxon>Rhabditomorpha</taxon>
        <taxon>Strongyloidea</taxon>
        <taxon>Heterorhabditidae</taxon>
        <taxon>Heterorhabditis</taxon>
    </lineage>
</organism>
<keyword evidence="6" id="KW-0812">Transmembrane</keyword>
<sequence>MEDTQHRKSFSKNEGEDLNNNYDLREKDPQKMQFKVKEFQIRESLLTILMRDTEMSVVYNGCVGIFMLFLLRALFDDILNHGVPFHHLWLVWWNFRYLPATLGVWSLMFLSTFIPYSVLKIWAHTPVKSVDIKRESSKCLNWPSVGQFVYFMFCPSFIYRDHYPRTEKRSLKKAAIHFMHCFFLIEFVNLLFTQYVFPWMNSLDVSLPAKYPSLSLTSIALSVFAAVIPGIFCLICLFFGLLHSWLNGFSEIMRFGDRQFYLLIGGRCGLQVAQIAVFFLSAIFHEYWFGIAFRFFYPVMFMLYFVFGDSNSASNCGSSQYNLHGTMQSWLLMKKRISHIEGIIMRLQVDHKRRKTLNNIVAAIPSGRLSERLLKPEETKNAIT</sequence>
<proteinExistence type="predicted"/>
<dbReference type="WBParaSite" id="Hba_09547">
    <property type="protein sequence ID" value="Hba_09547"/>
    <property type="gene ID" value="Hba_09547"/>
</dbReference>
<keyword evidence="3" id="KW-0256">Endoplasmic reticulum</keyword>
<dbReference type="PANTHER" id="PTHR10408">
    <property type="entry name" value="STEROL O-ACYLTRANSFERASE"/>
    <property type="match status" value="1"/>
</dbReference>
<dbReference type="Proteomes" id="UP000095283">
    <property type="component" value="Unplaced"/>
</dbReference>
<dbReference type="PANTHER" id="PTHR10408:SF8">
    <property type="entry name" value="O-ACYLTRANSFERASE"/>
    <property type="match status" value="1"/>
</dbReference>
<feature type="compositionally biased region" description="Basic and acidic residues" evidence="5">
    <location>
        <begin position="1"/>
        <end position="15"/>
    </location>
</feature>
<feature type="transmembrane region" description="Helical" evidence="6">
    <location>
        <begin position="287"/>
        <end position="307"/>
    </location>
</feature>
<dbReference type="GO" id="GO:0008203">
    <property type="term" value="P:cholesterol metabolic process"/>
    <property type="evidence" value="ECO:0007669"/>
    <property type="project" value="TreeGrafter"/>
</dbReference>
<protein>
    <submittedName>
        <fullName evidence="8">O-acyltransferase</fullName>
    </submittedName>
</protein>
<dbReference type="AlphaFoldDB" id="A0A1I7WWH2"/>
<feature type="transmembrane region" description="Helical" evidence="6">
    <location>
        <begin position="260"/>
        <end position="281"/>
    </location>
</feature>
<name>A0A1I7WWH2_HETBA</name>
<feature type="transmembrane region" description="Helical" evidence="6">
    <location>
        <begin position="57"/>
        <end position="75"/>
    </location>
</feature>
<dbReference type="GO" id="GO:0008374">
    <property type="term" value="F:O-acyltransferase activity"/>
    <property type="evidence" value="ECO:0007669"/>
    <property type="project" value="InterPro"/>
</dbReference>
<feature type="region of interest" description="Disordered" evidence="5">
    <location>
        <begin position="1"/>
        <end position="23"/>
    </location>
</feature>
<dbReference type="GO" id="GO:0005789">
    <property type="term" value="C:endoplasmic reticulum membrane"/>
    <property type="evidence" value="ECO:0007669"/>
    <property type="project" value="UniProtKB-SubCell"/>
</dbReference>
<feature type="transmembrane region" description="Helical" evidence="6">
    <location>
        <begin position="217"/>
        <end position="239"/>
    </location>
</feature>
<evidence type="ECO:0000256" key="4">
    <source>
        <dbReference type="ARBA" id="ARBA00023315"/>
    </source>
</evidence>
<dbReference type="InterPro" id="IPR014371">
    <property type="entry name" value="Oat_ACAT_DAG_ARE"/>
</dbReference>
<evidence type="ECO:0000256" key="1">
    <source>
        <dbReference type="ARBA" id="ARBA00004477"/>
    </source>
</evidence>
<evidence type="ECO:0000256" key="2">
    <source>
        <dbReference type="ARBA" id="ARBA00022679"/>
    </source>
</evidence>
<evidence type="ECO:0000313" key="7">
    <source>
        <dbReference type="Proteomes" id="UP000095283"/>
    </source>
</evidence>